<evidence type="ECO:0000256" key="4">
    <source>
        <dbReference type="ARBA" id="ARBA00022692"/>
    </source>
</evidence>
<dbReference type="RefSeq" id="WP_012121972.1">
    <property type="nucleotide sequence ID" value="NC_009767.1"/>
</dbReference>
<dbReference type="HOGENOM" id="CLU_006313_3_2_0"/>
<dbReference type="InterPro" id="IPR003439">
    <property type="entry name" value="ABC_transporter-like_ATP-bd"/>
</dbReference>
<dbReference type="Proteomes" id="UP000000263">
    <property type="component" value="Chromosome"/>
</dbReference>
<dbReference type="PANTHER" id="PTHR45772:SF7">
    <property type="entry name" value="AMINO ACID ABC TRANSPORTER ATP-BINDING PROTEIN"/>
    <property type="match status" value="1"/>
</dbReference>
<dbReference type="eggNOG" id="COG4177">
    <property type="taxonomic scope" value="Bacteria"/>
</dbReference>
<evidence type="ECO:0000256" key="3">
    <source>
        <dbReference type="ARBA" id="ARBA00022475"/>
    </source>
</evidence>
<dbReference type="SMART" id="SM00382">
    <property type="entry name" value="AAA"/>
    <property type="match status" value="1"/>
</dbReference>
<accession>A7NPQ3</accession>
<dbReference type="InterPro" id="IPR001851">
    <property type="entry name" value="ABC_transp_permease"/>
</dbReference>
<feature type="transmembrane region" description="Helical" evidence="9">
    <location>
        <begin position="9"/>
        <end position="27"/>
    </location>
</feature>
<comment type="subcellular location">
    <subcellularLocation>
        <location evidence="1">Cell membrane</location>
        <topology evidence="1">Multi-pass membrane protein</topology>
    </subcellularLocation>
</comment>
<dbReference type="SUPFAM" id="SSF52540">
    <property type="entry name" value="P-loop containing nucleoside triphosphate hydrolases"/>
    <property type="match status" value="1"/>
</dbReference>
<dbReference type="GO" id="GO:0015188">
    <property type="term" value="F:L-isoleucine transmembrane transporter activity"/>
    <property type="evidence" value="ECO:0007669"/>
    <property type="project" value="TreeGrafter"/>
</dbReference>
<dbReference type="CDD" id="cd03219">
    <property type="entry name" value="ABC_Mj1267_LivG_branched"/>
    <property type="match status" value="1"/>
</dbReference>
<evidence type="ECO:0000259" key="10">
    <source>
        <dbReference type="PROSITE" id="PS50893"/>
    </source>
</evidence>
<organism evidence="11 12">
    <name type="scientific">Roseiflexus castenholzii (strain DSM 13941 / HLO8)</name>
    <dbReference type="NCBI Taxonomy" id="383372"/>
    <lineage>
        <taxon>Bacteria</taxon>
        <taxon>Bacillati</taxon>
        <taxon>Chloroflexota</taxon>
        <taxon>Chloroflexia</taxon>
        <taxon>Chloroflexales</taxon>
        <taxon>Roseiflexineae</taxon>
        <taxon>Roseiflexaceae</taxon>
        <taxon>Roseiflexus</taxon>
    </lineage>
</organism>
<dbReference type="Pfam" id="PF12399">
    <property type="entry name" value="BCA_ABC_TP_C"/>
    <property type="match status" value="1"/>
</dbReference>
<sequence>MLAHVRERIWIIALCGSALIFPLIFPSTERNFWTYYSATIGVTILLASALNLSLGYTGLFSMAHSALYAVAAYTSAVLVTRAGWPFWLSLPVAVCLTALVGALMAVTTLRASNLYFAVITLAFALLIQELARVWTPITGGLFGLHSVPRPSFGDQPMSLATYFFFIWFMVGIALWGLANIVDSRYGRAFRALKLREEAAAALGVAPLRYKLIAFSLSAALAGVAGVLFVHLAGFVAPEIAGLDAGLLLFVSVFIGGVGTLTGPVIGVLFASGLQQAIGNTLDAAYQQLIFGAVMLLTMLVLPAGLIGTLRAWQARRAARAISVTEPSTPERLLDADVIRQIIGFEEMVVTDTTPLLSARGVVKSFGGLQALKGVDLDITPGTIHGLIGPNGSGKSTLVGCLTAYHRCDQGTIRYAEAPLPKQMHQVAAAGIVRVFQTPHLFGDMSVLDNVLAGFHLRSRQRFFGTLLQLPADRQDEQTLRDAALKLLAIAGMADKAHLLASQLPHGQQRMLEVIRALAMRPRLLILDEPATGLVAQEIQALATLLLRLREIGLTILLIEHNMSFVMGICDRVTVLEEGSKIADGVPHDVQRDPEVILAYLGESAEQAHLNLPAPVE</sequence>
<dbReference type="PROSITE" id="PS50893">
    <property type="entry name" value="ABC_TRANSPORTER_2"/>
    <property type="match status" value="1"/>
</dbReference>
<keyword evidence="4 9" id="KW-0812">Transmembrane</keyword>
<dbReference type="GO" id="GO:1903806">
    <property type="term" value="P:L-isoleucine import across plasma membrane"/>
    <property type="evidence" value="ECO:0007669"/>
    <property type="project" value="TreeGrafter"/>
</dbReference>
<dbReference type="STRING" id="383372.Rcas_3499"/>
<dbReference type="GO" id="GO:0005886">
    <property type="term" value="C:plasma membrane"/>
    <property type="evidence" value="ECO:0007669"/>
    <property type="project" value="UniProtKB-SubCell"/>
</dbReference>
<evidence type="ECO:0000313" key="11">
    <source>
        <dbReference type="EMBL" id="ABU59549.1"/>
    </source>
</evidence>
<evidence type="ECO:0000256" key="7">
    <source>
        <dbReference type="ARBA" id="ARBA00022989"/>
    </source>
</evidence>
<dbReference type="eggNOG" id="COG0411">
    <property type="taxonomic scope" value="Bacteria"/>
</dbReference>
<dbReference type="PANTHER" id="PTHR45772">
    <property type="entry name" value="CONSERVED COMPONENT OF ABC TRANSPORTER FOR NATURAL AMINO ACIDS-RELATED"/>
    <property type="match status" value="1"/>
</dbReference>
<keyword evidence="7 9" id="KW-1133">Transmembrane helix</keyword>
<evidence type="ECO:0000256" key="6">
    <source>
        <dbReference type="ARBA" id="ARBA00022840"/>
    </source>
</evidence>
<dbReference type="Gene3D" id="3.40.50.300">
    <property type="entry name" value="P-loop containing nucleotide triphosphate hydrolases"/>
    <property type="match status" value="1"/>
</dbReference>
<evidence type="ECO:0000256" key="1">
    <source>
        <dbReference type="ARBA" id="ARBA00004651"/>
    </source>
</evidence>
<name>A7NPQ3_ROSCS</name>
<dbReference type="Pfam" id="PF00005">
    <property type="entry name" value="ABC_tran"/>
    <property type="match status" value="1"/>
</dbReference>
<keyword evidence="8 9" id="KW-0472">Membrane</keyword>
<keyword evidence="6" id="KW-0067">ATP-binding</keyword>
<feature type="transmembrane region" description="Helical" evidence="9">
    <location>
        <begin position="33"/>
        <end position="52"/>
    </location>
</feature>
<dbReference type="GO" id="GO:1903805">
    <property type="term" value="P:L-valine import across plasma membrane"/>
    <property type="evidence" value="ECO:0007669"/>
    <property type="project" value="TreeGrafter"/>
</dbReference>
<dbReference type="GO" id="GO:0005304">
    <property type="term" value="F:L-valine transmembrane transporter activity"/>
    <property type="evidence" value="ECO:0007669"/>
    <property type="project" value="TreeGrafter"/>
</dbReference>
<dbReference type="InterPro" id="IPR043428">
    <property type="entry name" value="LivM-like"/>
</dbReference>
<feature type="transmembrane region" description="Helical" evidence="9">
    <location>
        <begin position="246"/>
        <end position="269"/>
    </location>
</feature>
<evidence type="ECO:0000313" key="12">
    <source>
        <dbReference type="Proteomes" id="UP000000263"/>
    </source>
</evidence>
<dbReference type="InterPro" id="IPR051120">
    <property type="entry name" value="ABC_AA/LPS_Transport"/>
</dbReference>
<dbReference type="GO" id="GO:0016887">
    <property type="term" value="F:ATP hydrolysis activity"/>
    <property type="evidence" value="ECO:0007669"/>
    <property type="project" value="InterPro"/>
</dbReference>
<feature type="transmembrane region" description="Helical" evidence="9">
    <location>
        <begin position="211"/>
        <end position="234"/>
    </location>
</feature>
<reference evidence="11 12" key="1">
    <citation type="submission" date="2007-08" db="EMBL/GenBank/DDBJ databases">
        <title>Complete sequence of Roseiflexus castenholzii DSM 13941.</title>
        <authorList>
            <consortium name="US DOE Joint Genome Institute"/>
            <person name="Copeland A."/>
            <person name="Lucas S."/>
            <person name="Lapidus A."/>
            <person name="Barry K."/>
            <person name="Glavina del Rio T."/>
            <person name="Dalin E."/>
            <person name="Tice H."/>
            <person name="Pitluck S."/>
            <person name="Thompson L.S."/>
            <person name="Brettin T."/>
            <person name="Bruce D."/>
            <person name="Detter J.C."/>
            <person name="Han C."/>
            <person name="Tapia R."/>
            <person name="Schmutz J."/>
            <person name="Larimer F."/>
            <person name="Land M."/>
            <person name="Hauser L."/>
            <person name="Kyrpides N."/>
            <person name="Mikhailova N."/>
            <person name="Bryant D.A."/>
            <person name="Hanada S."/>
            <person name="Tsukatani Y."/>
            <person name="Richardson P."/>
        </authorList>
    </citation>
    <scope>NUCLEOTIDE SEQUENCE [LARGE SCALE GENOMIC DNA]</scope>
    <source>
        <strain evidence="12">DSM 13941 / HLO8</strain>
    </source>
</reference>
<dbReference type="AlphaFoldDB" id="A7NPQ3"/>
<evidence type="ECO:0000256" key="8">
    <source>
        <dbReference type="ARBA" id="ARBA00023136"/>
    </source>
</evidence>
<feature type="transmembrane region" description="Helical" evidence="9">
    <location>
        <begin position="86"/>
        <end position="107"/>
    </location>
</feature>
<protein>
    <submittedName>
        <fullName evidence="11">ABC transporter related</fullName>
    </submittedName>
</protein>
<dbReference type="GO" id="GO:0005524">
    <property type="term" value="F:ATP binding"/>
    <property type="evidence" value="ECO:0007669"/>
    <property type="project" value="UniProtKB-KW"/>
</dbReference>
<feature type="transmembrane region" description="Helical" evidence="9">
    <location>
        <begin position="114"/>
        <end position="134"/>
    </location>
</feature>
<dbReference type="GO" id="GO:0015808">
    <property type="term" value="P:L-alanine transport"/>
    <property type="evidence" value="ECO:0007669"/>
    <property type="project" value="TreeGrafter"/>
</dbReference>
<feature type="transmembrane region" description="Helical" evidence="9">
    <location>
        <begin position="289"/>
        <end position="312"/>
    </location>
</feature>
<dbReference type="InterPro" id="IPR003593">
    <property type="entry name" value="AAA+_ATPase"/>
</dbReference>
<dbReference type="GO" id="GO:0042941">
    <property type="term" value="P:D-alanine transmembrane transport"/>
    <property type="evidence" value="ECO:0007669"/>
    <property type="project" value="TreeGrafter"/>
</dbReference>
<evidence type="ECO:0000256" key="9">
    <source>
        <dbReference type="SAM" id="Phobius"/>
    </source>
</evidence>
<feature type="domain" description="ABC transporter" evidence="10">
    <location>
        <begin position="356"/>
        <end position="602"/>
    </location>
</feature>
<keyword evidence="5" id="KW-0547">Nucleotide-binding</keyword>
<gene>
    <name evidence="11" type="ordered locus">Rcas_3499</name>
</gene>
<keyword evidence="2" id="KW-0813">Transport</keyword>
<feature type="transmembrane region" description="Helical" evidence="9">
    <location>
        <begin position="159"/>
        <end position="181"/>
    </location>
</feature>
<dbReference type="CDD" id="cd06581">
    <property type="entry name" value="TM_PBP1_LivM_like"/>
    <property type="match status" value="1"/>
</dbReference>
<dbReference type="KEGG" id="rca:Rcas_3499"/>
<keyword evidence="3" id="KW-1003">Cell membrane</keyword>
<evidence type="ECO:0000256" key="2">
    <source>
        <dbReference type="ARBA" id="ARBA00022448"/>
    </source>
</evidence>
<dbReference type="OrthoDB" id="9805514at2"/>
<proteinExistence type="predicted"/>
<dbReference type="InterPro" id="IPR027417">
    <property type="entry name" value="P-loop_NTPase"/>
</dbReference>
<dbReference type="EMBL" id="CP000804">
    <property type="protein sequence ID" value="ABU59549.1"/>
    <property type="molecule type" value="Genomic_DNA"/>
</dbReference>
<feature type="transmembrane region" description="Helical" evidence="9">
    <location>
        <begin position="59"/>
        <end position="80"/>
    </location>
</feature>
<dbReference type="Pfam" id="PF02653">
    <property type="entry name" value="BPD_transp_2"/>
    <property type="match status" value="1"/>
</dbReference>
<evidence type="ECO:0000256" key="5">
    <source>
        <dbReference type="ARBA" id="ARBA00022741"/>
    </source>
</evidence>
<dbReference type="InterPro" id="IPR032823">
    <property type="entry name" value="BCA_ABC_TP_C"/>
</dbReference>
<keyword evidence="12" id="KW-1185">Reference proteome</keyword>
<dbReference type="GO" id="GO:0015192">
    <property type="term" value="F:L-phenylalanine transmembrane transporter activity"/>
    <property type="evidence" value="ECO:0007669"/>
    <property type="project" value="TreeGrafter"/>
</dbReference>